<proteinExistence type="predicted"/>
<protein>
    <submittedName>
        <fullName evidence="2">Glycosyltransferase family 2 protein</fullName>
    </submittedName>
</protein>
<feature type="transmembrane region" description="Helical" evidence="1">
    <location>
        <begin position="893"/>
        <end position="916"/>
    </location>
</feature>
<feature type="transmembrane region" description="Helical" evidence="1">
    <location>
        <begin position="655"/>
        <end position="674"/>
    </location>
</feature>
<dbReference type="InterPro" id="IPR050834">
    <property type="entry name" value="Glycosyltransf_2"/>
</dbReference>
<reference evidence="2 3" key="1">
    <citation type="journal article" date="2014" name="Int. J. Syst. Evol. Microbiol.">
        <title>Description of Galbitalea soli gen. nov., sp. nov., and Frondihabitans sucicola sp. nov.</title>
        <authorList>
            <person name="Kim S.J."/>
            <person name="Lim J.M."/>
            <person name="Ahn J.H."/>
            <person name="Weon H.Y."/>
            <person name="Hamada M."/>
            <person name="Suzuki K."/>
            <person name="Ahn T.Y."/>
            <person name="Kwon S.W."/>
        </authorList>
    </citation>
    <scope>NUCLEOTIDE SEQUENCE [LARGE SCALE GENOMIC DNA]</scope>
    <source>
        <strain evidence="2 3">NBRC 108727</strain>
    </source>
</reference>
<keyword evidence="3" id="KW-1185">Reference proteome</keyword>
<keyword evidence="1" id="KW-0812">Transmembrane</keyword>
<dbReference type="AlphaFoldDB" id="A0A7C9TRB1"/>
<name>A0A7C9TRB1_9MICO</name>
<feature type="transmembrane region" description="Helical" evidence="1">
    <location>
        <begin position="628"/>
        <end position="648"/>
    </location>
</feature>
<feature type="transmembrane region" description="Helical" evidence="1">
    <location>
        <begin position="360"/>
        <end position="390"/>
    </location>
</feature>
<feature type="transmembrane region" description="Helical" evidence="1">
    <location>
        <begin position="557"/>
        <end position="576"/>
    </location>
</feature>
<sequence>MHARVTAILVARNGAGSLTRTLAALDAQTRRPDSLIAVDIASTDGSAGILGASVASQVIATSHVRGFGAAVAQGVYNAPPPESDDEWLWLLGHDNVPEPTALAALLGAVEIAPSVAIAGPKLMRADEPDTIAEYGETLTRFGAAIALVENELDQAQYDTLSDVLAVAAAGMLVRRSVWTALGGFDPGLPSADAGLDLAVRARLAGWRVVGVPSARVASAGPAELFGRSSVRVAALVRIRRAAQLHRRMVYSRAVLLPLHWLLLLPLALLRSMGHLIRKQPGAVGGEIGTAVRTAFSGSIAPARRNLARTRRVGWKAIAPLRMTSAVARERRAGRRDPGLVDTVGGGVLPRDRASFLSGGGIWVMLLAAVIGVVVFLPFLGSSALSGGGLIPLSPDIASLWARVGYGWQDVGGGFVGASDPFVAVLAVLGSLTFWSPSLSIVVLYFLALPLAAAGAWWAATRVSERAWPPAIAALVWAVAPPFLNDLSTGHLGAVLVHILLPWFAFALLAAARSWSASGAAGLLFAAIAASAPSVVPALVLLIVVLTFARPTGAHRTIGVIIPAAFLVTPLVAAQVLRGTPLALLADPGMVVTSSRASGWHLALGSPDASLSGWDAVGRLFGLDAAPGYLVAAALLLPFAVVAIAAVFLPGARRAIPALAVGLLGFVTAVAATHVQLVSTAAHPVTLWPGAGLSLYWLGLTASVAVGLDAFRRGVVLPGLLIAVASVLAVAPLLAAVLVGSSPVRASDGTLLPAYVNAEASGRPRLGTLVLTPTDSGGISARVDRGTGTTLDQLSTLVSTRGSLSAAEAANARLAGNLVSRSGLDVTAIMKRDGIRFVLLRPAADGSAGEVFQRATEALGGNDQLTPIGNTSRGTLWRYEALPLSGLAAEPPSAGLVGTGIRLALAVVFVATLLLAIPTGRGRRRLASRAERDAPASLGEDDDA</sequence>
<dbReference type="InterPro" id="IPR029044">
    <property type="entry name" value="Nucleotide-diphossugar_trans"/>
</dbReference>
<dbReference type="SUPFAM" id="SSF53448">
    <property type="entry name" value="Nucleotide-diphospho-sugar transferases"/>
    <property type="match status" value="1"/>
</dbReference>
<dbReference type="Proteomes" id="UP000479756">
    <property type="component" value="Unassembled WGS sequence"/>
</dbReference>
<comment type="caution">
    <text evidence="2">The sequence shown here is derived from an EMBL/GenBank/DDBJ whole genome shotgun (WGS) entry which is preliminary data.</text>
</comment>
<evidence type="ECO:0000313" key="3">
    <source>
        <dbReference type="Proteomes" id="UP000479756"/>
    </source>
</evidence>
<dbReference type="EMBL" id="JAAGWZ010000002">
    <property type="protein sequence ID" value="NEM91360.1"/>
    <property type="molecule type" value="Genomic_DNA"/>
</dbReference>
<accession>A0A7C9TRB1</accession>
<dbReference type="Pfam" id="PF13641">
    <property type="entry name" value="Glyco_tranf_2_3"/>
    <property type="match status" value="1"/>
</dbReference>
<feature type="transmembrane region" description="Helical" evidence="1">
    <location>
        <begin position="490"/>
        <end position="510"/>
    </location>
</feature>
<evidence type="ECO:0000256" key="1">
    <source>
        <dbReference type="SAM" id="Phobius"/>
    </source>
</evidence>
<dbReference type="GO" id="GO:0016740">
    <property type="term" value="F:transferase activity"/>
    <property type="evidence" value="ECO:0007669"/>
    <property type="project" value="UniProtKB-KW"/>
</dbReference>
<keyword evidence="1" id="KW-0472">Membrane</keyword>
<keyword evidence="2" id="KW-0808">Transferase</keyword>
<evidence type="ECO:0000313" key="2">
    <source>
        <dbReference type="EMBL" id="NEM91360.1"/>
    </source>
</evidence>
<dbReference type="Gene3D" id="3.90.550.10">
    <property type="entry name" value="Spore Coat Polysaccharide Biosynthesis Protein SpsA, Chain A"/>
    <property type="match status" value="1"/>
</dbReference>
<feature type="transmembrane region" description="Helical" evidence="1">
    <location>
        <begin position="249"/>
        <end position="269"/>
    </location>
</feature>
<feature type="transmembrane region" description="Helical" evidence="1">
    <location>
        <begin position="441"/>
        <end position="459"/>
    </location>
</feature>
<organism evidence="2 3">
    <name type="scientific">Galbitalea soli</name>
    <dbReference type="NCBI Taxonomy" id="1268042"/>
    <lineage>
        <taxon>Bacteria</taxon>
        <taxon>Bacillati</taxon>
        <taxon>Actinomycetota</taxon>
        <taxon>Actinomycetes</taxon>
        <taxon>Micrococcales</taxon>
        <taxon>Microbacteriaceae</taxon>
        <taxon>Galbitalea</taxon>
    </lineage>
</organism>
<feature type="transmembrane region" description="Helical" evidence="1">
    <location>
        <begin position="714"/>
        <end position="738"/>
    </location>
</feature>
<dbReference type="RefSeq" id="WP_163473028.1">
    <property type="nucleotide sequence ID" value="NZ_JAAGWZ010000002.1"/>
</dbReference>
<keyword evidence="1" id="KW-1133">Transmembrane helix</keyword>
<dbReference type="PANTHER" id="PTHR43685">
    <property type="entry name" value="GLYCOSYLTRANSFERASE"/>
    <property type="match status" value="1"/>
</dbReference>
<gene>
    <name evidence="2" type="ORF">G3T37_08310</name>
</gene>
<feature type="transmembrane region" description="Helical" evidence="1">
    <location>
        <begin position="522"/>
        <end position="545"/>
    </location>
</feature>
<feature type="transmembrane region" description="Helical" evidence="1">
    <location>
        <begin position="410"/>
        <end position="434"/>
    </location>
</feature>
<feature type="transmembrane region" description="Helical" evidence="1">
    <location>
        <begin position="686"/>
        <end position="707"/>
    </location>
</feature>
<feature type="transmembrane region" description="Helical" evidence="1">
    <location>
        <begin position="465"/>
        <end position="483"/>
    </location>
</feature>
<dbReference type="PANTHER" id="PTHR43685:SF3">
    <property type="entry name" value="SLR2126 PROTEIN"/>
    <property type="match status" value="1"/>
</dbReference>